<reference evidence="1 2" key="1">
    <citation type="submission" date="2024-10" db="EMBL/GenBank/DDBJ databases">
        <title>The Natural Products Discovery Center: Release of the First 8490 Sequenced Strains for Exploring Actinobacteria Biosynthetic Diversity.</title>
        <authorList>
            <person name="Kalkreuter E."/>
            <person name="Kautsar S.A."/>
            <person name="Yang D."/>
            <person name="Bader C.D."/>
            <person name="Teijaro C.N."/>
            <person name="Fluegel L."/>
            <person name="Davis C.M."/>
            <person name="Simpson J.R."/>
            <person name="Lauterbach L."/>
            <person name="Steele A.D."/>
            <person name="Gui C."/>
            <person name="Meng S."/>
            <person name="Li G."/>
            <person name="Viehrig K."/>
            <person name="Ye F."/>
            <person name="Su P."/>
            <person name="Kiefer A.F."/>
            <person name="Nichols A."/>
            <person name="Cepeda A.J."/>
            <person name="Yan W."/>
            <person name="Fan B."/>
            <person name="Jiang Y."/>
            <person name="Adhikari A."/>
            <person name="Zheng C.-J."/>
            <person name="Schuster L."/>
            <person name="Cowan T.M."/>
            <person name="Smanski M.J."/>
            <person name="Chevrette M.G."/>
            <person name="De Carvalho L.P.S."/>
            <person name="Shen B."/>
        </authorList>
    </citation>
    <scope>NUCLEOTIDE SEQUENCE [LARGE SCALE GENOMIC DNA]</scope>
    <source>
        <strain evidence="1 2">NPDC001867</strain>
    </source>
</reference>
<sequence length="303" mass="31173">MTALVAANDIDANGHKVKNLASPTAGSNDAARQVDLETASTADRNRANHTGTQLASTISNFDTQVRTSRLDQMAVPTSALALNAQKITGMADGTSATDGATKGQLDAAISSLTSGQILKGAVEVAAATNVTVSNPGTSTIDGQTITSGQIVLLTGQTTGSENGPYVFNGSSSALTRATNWDTSGEAVVGSYWIVKRGSQADKFALMSNDSFTLGTDTAAFVYFGAATSDNDTAYAANVGTGSAGPYTVSHNLGSTDVDVTVRELTGGYMILCSWKVVDSNTISLEPDETWASNSHRVLVTKVA</sequence>
<dbReference type="EMBL" id="JBIATK010000012">
    <property type="protein sequence ID" value="MFF4027025.1"/>
    <property type="molecule type" value="Genomic_DNA"/>
</dbReference>
<evidence type="ECO:0000313" key="1">
    <source>
        <dbReference type="EMBL" id="MFF4027025.1"/>
    </source>
</evidence>
<gene>
    <name evidence="1" type="ORF">ACFYY5_29670</name>
</gene>
<keyword evidence="2" id="KW-1185">Reference proteome</keyword>
<dbReference type="RefSeq" id="WP_387132207.1">
    <property type="nucleotide sequence ID" value="NZ_JBIATK010000012.1"/>
</dbReference>
<accession>A0ABW6TPY7</accession>
<proteinExistence type="predicted"/>
<comment type="caution">
    <text evidence="1">The sequence shown here is derived from an EMBL/GenBank/DDBJ whole genome shotgun (WGS) entry which is preliminary data.</text>
</comment>
<organism evidence="1 2">
    <name type="scientific">Nocardia elegans</name>
    <dbReference type="NCBI Taxonomy" id="300029"/>
    <lineage>
        <taxon>Bacteria</taxon>
        <taxon>Bacillati</taxon>
        <taxon>Actinomycetota</taxon>
        <taxon>Actinomycetes</taxon>
        <taxon>Mycobacteriales</taxon>
        <taxon>Nocardiaceae</taxon>
        <taxon>Nocardia</taxon>
    </lineage>
</organism>
<protein>
    <recommendedName>
        <fullName evidence="3">Head decoration protein</fullName>
    </recommendedName>
</protein>
<evidence type="ECO:0008006" key="3">
    <source>
        <dbReference type="Google" id="ProtNLM"/>
    </source>
</evidence>
<dbReference type="Proteomes" id="UP001602089">
    <property type="component" value="Unassembled WGS sequence"/>
</dbReference>
<name>A0ABW6TPY7_9NOCA</name>
<evidence type="ECO:0000313" key="2">
    <source>
        <dbReference type="Proteomes" id="UP001602089"/>
    </source>
</evidence>